<proteinExistence type="predicted"/>
<sequence>MAMPHVQQGLERGGYHRDIGLHTDRCLELPGILGSLGTLKKDGEEGEVSESKCDTCLDQEAEELEGVIVPTPYELVSMVFQLLT</sequence>
<protein>
    <submittedName>
        <fullName evidence="1">Uncharacterized protein</fullName>
    </submittedName>
</protein>
<dbReference type="AlphaFoldDB" id="A0A151MJI7"/>
<dbReference type="EMBL" id="AKHW03006032">
    <property type="protein sequence ID" value="KYO24677.1"/>
    <property type="molecule type" value="Genomic_DNA"/>
</dbReference>
<organism evidence="1 2">
    <name type="scientific">Alligator mississippiensis</name>
    <name type="common">American alligator</name>
    <dbReference type="NCBI Taxonomy" id="8496"/>
    <lineage>
        <taxon>Eukaryota</taxon>
        <taxon>Metazoa</taxon>
        <taxon>Chordata</taxon>
        <taxon>Craniata</taxon>
        <taxon>Vertebrata</taxon>
        <taxon>Euteleostomi</taxon>
        <taxon>Archelosauria</taxon>
        <taxon>Archosauria</taxon>
        <taxon>Crocodylia</taxon>
        <taxon>Alligatoridae</taxon>
        <taxon>Alligatorinae</taxon>
        <taxon>Alligator</taxon>
    </lineage>
</organism>
<accession>A0A151MJI7</accession>
<name>A0A151MJI7_ALLMI</name>
<dbReference type="Proteomes" id="UP000050525">
    <property type="component" value="Unassembled WGS sequence"/>
</dbReference>
<evidence type="ECO:0000313" key="1">
    <source>
        <dbReference type="EMBL" id="KYO24677.1"/>
    </source>
</evidence>
<gene>
    <name evidence="1" type="ORF">Y1Q_0017778</name>
</gene>
<comment type="caution">
    <text evidence="1">The sequence shown here is derived from an EMBL/GenBank/DDBJ whole genome shotgun (WGS) entry which is preliminary data.</text>
</comment>
<evidence type="ECO:0000313" key="2">
    <source>
        <dbReference type="Proteomes" id="UP000050525"/>
    </source>
</evidence>
<reference evidence="1 2" key="1">
    <citation type="journal article" date="2012" name="Genome Biol.">
        <title>Sequencing three crocodilian genomes to illuminate the evolution of archosaurs and amniotes.</title>
        <authorList>
            <person name="St John J.A."/>
            <person name="Braun E.L."/>
            <person name="Isberg S.R."/>
            <person name="Miles L.G."/>
            <person name="Chong A.Y."/>
            <person name="Gongora J."/>
            <person name="Dalzell P."/>
            <person name="Moran C."/>
            <person name="Bed'hom B."/>
            <person name="Abzhanov A."/>
            <person name="Burgess S.C."/>
            <person name="Cooksey A.M."/>
            <person name="Castoe T.A."/>
            <person name="Crawford N.G."/>
            <person name="Densmore L.D."/>
            <person name="Drew J.C."/>
            <person name="Edwards S.V."/>
            <person name="Faircloth B.C."/>
            <person name="Fujita M.K."/>
            <person name="Greenwold M.J."/>
            <person name="Hoffmann F.G."/>
            <person name="Howard J.M."/>
            <person name="Iguchi T."/>
            <person name="Janes D.E."/>
            <person name="Khan S.Y."/>
            <person name="Kohno S."/>
            <person name="de Koning A.J."/>
            <person name="Lance S.L."/>
            <person name="McCarthy F.M."/>
            <person name="McCormack J.E."/>
            <person name="Merchant M.E."/>
            <person name="Peterson D.G."/>
            <person name="Pollock D.D."/>
            <person name="Pourmand N."/>
            <person name="Raney B.J."/>
            <person name="Roessler K.A."/>
            <person name="Sanford J.R."/>
            <person name="Sawyer R.H."/>
            <person name="Schmidt C.J."/>
            <person name="Triplett E.W."/>
            <person name="Tuberville T.D."/>
            <person name="Venegas-Anaya M."/>
            <person name="Howard J.T."/>
            <person name="Jarvis E.D."/>
            <person name="Guillette L.J.Jr."/>
            <person name="Glenn T.C."/>
            <person name="Green R.E."/>
            <person name="Ray D.A."/>
        </authorList>
    </citation>
    <scope>NUCLEOTIDE SEQUENCE [LARGE SCALE GENOMIC DNA]</scope>
    <source>
        <strain evidence="1">KSC_2009_1</strain>
    </source>
</reference>
<keyword evidence="2" id="KW-1185">Reference proteome</keyword>